<accession>A0AA40KVJ9</accession>
<evidence type="ECO:0000256" key="1">
    <source>
        <dbReference type="SAM" id="MobiDB-lite"/>
    </source>
</evidence>
<protein>
    <submittedName>
        <fullName evidence="2">Uncharacterized protein</fullName>
    </submittedName>
</protein>
<feature type="compositionally biased region" description="Polar residues" evidence="1">
    <location>
        <begin position="82"/>
        <end position="92"/>
    </location>
</feature>
<gene>
    <name evidence="2" type="ORF">K0M31_012021</name>
</gene>
<feature type="region of interest" description="Disordered" evidence="1">
    <location>
        <begin position="46"/>
        <end position="92"/>
    </location>
</feature>
<sequence>MVVTALKSGLGRHRLTEHANCRLFDPARESRDSSIGWLLIPPPFSVTPAKGERRKQSYTESRETVENCTSDRVPEDDRSSRGKSTAVSVTDL</sequence>
<dbReference type="Proteomes" id="UP001177670">
    <property type="component" value="Unassembled WGS sequence"/>
</dbReference>
<evidence type="ECO:0000313" key="3">
    <source>
        <dbReference type="Proteomes" id="UP001177670"/>
    </source>
</evidence>
<comment type="caution">
    <text evidence="2">The sequence shown here is derived from an EMBL/GenBank/DDBJ whole genome shotgun (WGS) entry which is preliminary data.</text>
</comment>
<dbReference type="AlphaFoldDB" id="A0AA40KVJ9"/>
<feature type="compositionally biased region" description="Basic and acidic residues" evidence="1">
    <location>
        <begin position="50"/>
        <end position="65"/>
    </location>
</feature>
<dbReference type="EMBL" id="JAHYIQ010000003">
    <property type="protein sequence ID" value="KAK1134239.1"/>
    <property type="molecule type" value="Genomic_DNA"/>
</dbReference>
<reference evidence="2" key="1">
    <citation type="submission" date="2021-10" db="EMBL/GenBank/DDBJ databases">
        <title>Melipona bicolor Genome sequencing and assembly.</title>
        <authorList>
            <person name="Araujo N.S."/>
            <person name="Arias M.C."/>
        </authorList>
    </citation>
    <scope>NUCLEOTIDE SEQUENCE</scope>
    <source>
        <strain evidence="2">USP_2M_L1-L4_2017</strain>
        <tissue evidence="2">Whole body</tissue>
    </source>
</reference>
<proteinExistence type="predicted"/>
<organism evidence="2 3">
    <name type="scientific">Melipona bicolor</name>
    <dbReference type="NCBI Taxonomy" id="60889"/>
    <lineage>
        <taxon>Eukaryota</taxon>
        <taxon>Metazoa</taxon>
        <taxon>Ecdysozoa</taxon>
        <taxon>Arthropoda</taxon>
        <taxon>Hexapoda</taxon>
        <taxon>Insecta</taxon>
        <taxon>Pterygota</taxon>
        <taxon>Neoptera</taxon>
        <taxon>Endopterygota</taxon>
        <taxon>Hymenoptera</taxon>
        <taxon>Apocrita</taxon>
        <taxon>Aculeata</taxon>
        <taxon>Apoidea</taxon>
        <taxon>Anthophila</taxon>
        <taxon>Apidae</taxon>
        <taxon>Melipona</taxon>
    </lineage>
</organism>
<keyword evidence="3" id="KW-1185">Reference proteome</keyword>
<evidence type="ECO:0000313" key="2">
    <source>
        <dbReference type="EMBL" id="KAK1134239.1"/>
    </source>
</evidence>
<name>A0AA40KVJ9_9HYME</name>